<accession>A0ABN7WAE6</accession>
<feature type="non-terminal residue" evidence="1">
    <location>
        <position position="47"/>
    </location>
</feature>
<reference evidence="1 2" key="1">
    <citation type="submission" date="2021-06" db="EMBL/GenBank/DDBJ databases">
        <authorList>
            <person name="Kallberg Y."/>
            <person name="Tangrot J."/>
            <person name="Rosling A."/>
        </authorList>
    </citation>
    <scope>NUCLEOTIDE SEQUENCE [LARGE SCALE GENOMIC DNA]</scope>
    <source>
        <strain evidence="1 2">120-4 pot B 10/14</strain>
    </source>
</reference>
<organism evidence="1 2">
    <name type="scientific">Gigaspora margarita</name>
    <dbReference type="NCBI Taxonomy" id="4874"/>
    <lineage>
        <taxon>Eukaryota</taxon>
        <taxon>Fungi</taxon>
        <taxon>Fungi incertae sedis</taxon>
        <taxon>Mucoromycota</taxon>
        <taxon>Glomeromycotina</taxon>
        <taxon>Glomeromycetes</taxon>
        <taxon>Diversisporales</taxon>
        <taxon>Gigasporaceae</taxon>
        <taxon>Gigaspora</taxon>
    </lineage>
</organism>
<keyword evidence="2" id="KW-1185">Reference proteome</keyword>
<dbReference type="EMBL" id="CAJVQB010036877">
    <property type="protein sequence ID" value="CAG8824568.1"/>
    <property type="molecule type" value="Genomic_DNA"/>
</dbReference>
<comment type="caution">
    <text evidence="1">The sequence shown here is derived from an EMBL/GenBank/DDBJ whole genome shotgun (WGS) entry which is preliminary data.</text>
</comment>
<name>A0ABN7WAE6_GIGMA</name>
<evidence type="ECO:0000313" key="2">
    <source>
        <dbReference type="Proteomes" id="UP000789901"/>
    </source>
</evidence>
<proteinExistence type="predicted"/>
<gene>
    <name evidence="1" type="ORF">GMARGA_LOCUS28608</name>
</gene>
<protein>
    <submittedName>
        <fullName evidence="1">5818_t:CDS:1</fullName>
    </submittedName>
</protein>
<evidence type="ECO:0000313" key="1">
    <source>
        <dbReference type="EMBL" id="CAG8824568.1"/>
    </source>
</evidence>
<sequence length="47" mass="5384">MIRHVYVESYDDDVQHAVAELDDDDDVQNAVAELDDNDVSKESSRLF</sequence>
<dbReference type="Proteomes" id="UP000789901">
    <property type="component" value="Unassembled WGS sequence"/>
</dbReference>